<dbReference type="InterPro" id="IPR050099">
    <property type="entry name" value="SIS_GmhA/DiaA_subfam"/>
</dbReference>
<evidence type="ECO:0000259" key="1">
    <source>
        <dbReference type="PROSITE" id="PS51464"/>
    </source>
</evidence>
<evidence type="ECO:0000313" key="2">
    <source>
        <dbReference type="EMBL" id="TVT38217.1"/>
    </source>
</evidence>
<reference evidence="2 3" key="1">
    <citation type="submission" date="2019-07" db="EMBL/GenBank/DDBJ databases">
        <authorList>
            <person name="Duangmal K."/>
            <person name="Teo W.F.A."/>
        </authorList>
    </citation>
    <scope>NUCLEOTIDE SEQUENCE [LARGE SCALE GENOMIC DNA]</scope>
    <source>
        <strain evidence="2 3">TBRC 6029</strain>
    </source>
</reference>
<evidence type="ECO:0000313" key="3">
    <source>
        <dbReference type="Proteomes" id="UP000320011"/>
    </source>
</evidence>
<keyword evidence="3" id="KW-1185">Reference proteome</keyword>
<protein>
    <submittedName>
        <fullName evidence="2">SIS domain-containing protein</fullName>
    </submittedName>
</protein>
<dbReference type="GO" id="GO:0097367">
    <property type="term" value="F:carbohydrate derivative binding"/>
    <property type="evidence" value="ECO:0007669"/>
    <property type="project" value="InterPro"/>
</dbReference>
<dbReference type="PROSITE" id="PS51464">
    <property type="entry name" value="SIS"/>
    <property type="match status" value="1"/>
</dbReference>
<dbReference type="InterPro" id="IPR001347">
    <property type="entry name" value="SIS_dom"/>
</dbReference>
<dbReference type="Gene3D" id="3.40.50.10490">
    <property type="entry name" value="Glucose-6-phosphate isomerase like protein, domain 1"/>
    <property type="match status" value="1"/>
</dbReference>
<dbReference type="RefSeq" id="WP_144591049.1">
    <property type="nucleotide sequence ID" value="NZ_VJWX01000287.1"/>
</dbReference>
<dbReference type="SUPFAM" id="SSF53697">
    <property type="entry name" value="SIS domain"/>
    <property type="match status" value="1"/>
</dbReference>
<dbReference type="GO" id="GO:1901135">
    <property type="term" value="P:carbohydrate derivative metabolic process"/>
    <property type="evidence" value="ECO:0007669"/>
    <property type="project" value="InterPro"/>
</dbReference>
<dbReference type="OrthoDB" id="9810929at2"/>
<proteinExistence type="predicted"/>
<dbReference type="InterPro" id="IPR046348">
    <property type="entry name" value="SIS_dom_sf"/>
</dbReference>
<organism evidence="2 3">
    <name type="scientific">Amycolatopsis rhizosphaerae</name>
    <dbReference type="NCBI Taxonomy" id="2053003"/>
    <lineage>
        <taxon>Bacteria</taxon>
        <taxon>Bacillati</taxon>
        <taxon>Actinomycetota</taxon>
        <taxon>Actinomycetes</taxon>
        <taxon>Pseudonocardiales</taxon>
        <taxon>Pseudonocardiaceae</taxon>
        <taxon>Amycolatopsis</taxon>
    </lineage>
</organism>
<dbReference type="Pfam" id="PF13580">
    <property type="entry name" value="SIS_2"/>
    <property type="match status" value="1"/>
</dbReference>
<accession>A0A558BNY2</accession>
<sequence length="238" mass="25144">MTHRQAGPGADMAALYPFLYADSTNLDKVLDEVRSSTVDKAREITELRREVLERDGERLAACAQRMAVAFAAGGRLLAFGNGGSSTDAQDLAGLFLGPPHPQARPLPAFGLTNDIAVVTALSNDVGFDVVFARQIGAFGRAGDIAVGLSTSGNSENLLRAFSEASRRGLLTIGISGYSGGKMAELDSIDYLFVVPSPSVHRIQEAQTTIYHALWELTLGALAAQEAGQADAGGRPLRR</sequence>
<dbReference type="InterPro" id="IPR035461">
    <property type="entry name" value="GmhA/DiaA"/>
</dbReference>
<dbReference type="EMBL" id="VJWX01000287">
    <property type="protein sequence ID" value="TVT38217.1"/>
    <property type="molecule type" value="Genomic_DNA"/>
</dbReference>
<feature type="domain" description="SIS" evidence="1">
    <location>
        <begin position="66"/>
        <end position="223"/>
    </location>
</feature>
<reference evidence="2 3" key="2">
    <citation type="submission" date="2019-08" db="EMBL/GenBank/DDBJ databases">
        <title>Amycolatopsis acidicola sp. nov., isolated from peat swamp forest soil.</title>
        <authorList>
            <person name="Srisuk N."/>
        </authorList>
    </citation>
    <scope>NUCLEOTIDE SEQUENCE [LARGE SCALE GENOMIC DNA]</scope>
    <source>
        <strain evidence="2 3">TBRC 6029</strain>
    </source>
</reference>
<comment type="caution">
    <text evidence="2">The sequence shown here is derived from an EMBL/GenBank/DDBJ whole genome shotgun (WGS) entry which is preliminary data.</text>
</comment>
<dbReference type="CDD" id="cd05006">
    <property type="entry name" value="SIS_GmhA"/>
    <property type="match status" value="1"/>
</dbReference>
<gene>
    <name evidence="2" type="ORF">FNH05_24440</name>
</gene>
<dbReference type="PANTHER" id="PTHR30390">
    <property type="entry name" value="SEDOHEPTULOSE 7-PHOSPHATE ISOMERASE / DNAA INITIATOR-ASSOCIATING FACTOR FOR REPLICATION INITIATION"/>
    <property type="match status" value="1"/>
</dbReference>
<dbReference type="Proteomes" id="UP000320011">
    <property type="component" value="Unassembled WGS sequence"/>
</dbReference>
<name>A0A558BNY2_9PSEU</name>
<dbReference type="AlphaFoldDB" id="A0A558BNY2"/>